<proteinExistence type="inferred from homology"/>
<protein>
    <submittedName>
        <fullName evidence="3">ABC transporter substrate-binding protein</fullName>
    </submittedName>
</protein>
<dbReference type="SUPFAM" id="SSF53850">
    <property type="entry name" value="Periplasmic binding protein-like II"/>
    <property type="match status" value="1"/>
</dbReference>
<accession>A0A1W6YJM9</accession>
<dbReference type="RefSeq" id="WP_232464775.1">
    <property type="nucleotide sequence ID" value="NZ_CP021108.1"/>
</dbReference>
<dbReference type="PANTHER" id="PTHR42928">
    <property type="entry name" value="TRICARBOXYLATE-BINDING PROTEIN"/>
    <property type="match status" value="1"/>
</dbReference>
<sequence length="331" mass="35004">MTIVQRLSRQILAALLAAIPIVMSAHGAAVAGTYPTGPVTVVVPFSAGGGSDSVARLISARLGARFNQTFVVENKPGGSTNPANEYVIRAAPDGQKLLLGQVTLSINPSLMPNLPYAPLRDLVPVAHIGDTPVILITSLQFPASDLASLMDYVRKHPGKINFASGGVGTSVHLAGEMFKLRTGLDMAHIPYRGSSQMVTDLIGGQVQMIFNTASSVVPMIKAGKLRAIAVSGGHRLKELPDVPTFKEAGLDDFDAPSWYGLMAPKGTPDAIVRALNNAVDDILREPDVRESLSQIGVEPAGGTPADFARYLQDQQAMWAKAIKASHIQAEQ</sequence>
<dbReference type="Proteomes" id="UP000194151">
    <property type="component" value="Chromosome"/>
</dbReference>
<dbReference type="EMBL" id="CP021108">
    <property type="protein sequence ID" value="ARP81248.1"/>
    <property type="molecule type" value="Genomic_DNA"/>
</dbReference>
<reference evidence="3 4" key="1">
    <citation type="submission" date="2017-05" db="EMBL/GenBank/DDBJ databases">
        <title>Complete and WGS of Bordetella genogroups.</title>
        <authorList>
            <person name="Spilker T."/>
            <person name="LiPuma J."/>
        </authorList>
    </citation>
    <scope>NUCLEOTIDE SEQUENCE [LARGE SCALE GENOMIC DNA]</scope>
    <source>
        <strain evidence="3 4">AU19157</strain>
    </source>
</reference>
<feature type="signal peptide" evidence="2">
    <location>
        <begin position="1"/>
        <end position="27"/>
    </location>
</feature>
<keyword evidence="4" id="KW-1185">Reference proteome</keyword>
<dbReference type="Gene3D" id="3.40.190.10">
    <property type="entry name" value="Periplasmic binding protein-like II"/>
    <property type="match status" value="1"/>
</dbReference>
<dbReference type="PIRSF" id="PIRSF017082">
    <property type="entry name" value="YflP"/>
    <property type="match status" value="1"/>
</dbReference>
<dbReference type="InterPro" id="IPR042100">
    <property type="entry name" value="Bug_dom1"/>
</dbReference>
<dbReference type="Gene3D" id="3.40.190.150">
    <property type="entry name" value="Bordetella uptake gene, domain 1"/>
    <property type="match status" value="1"/>
</dbReference>
<evidence type="ECO:0000313" key="4">
    <source>
        <dbReference type="Proteomes" id="UP000194151"/>
    </source>
</evidence>
<evidence type="ECO:0000256" key="2">
    <source>
        <dbReference type="SAM" id="SignalP"/>
    </source>
</evidence>
<dbReference type="CDD" id="cd13578">
    <property type="entry name" value="PBP2_Bug27"/>
    <property type="match status" value="1"/>
</dbReference>
<dbReference type="AlphaFoldDB" id="A0A1W6YJM9"/>
<keyword evidence="2" id="KW-0732">Signal</keyword>
<evidence type="ECO:0000313" key="3">
    <source>
        <dbReference type="EMBL" id="ARP81248.1"/>
    </source>
</evidence>
<dbReference type="Pfam" id="PF03401">
    <property type="entry name" value="TctC"/>
    <property type="match status" value="1"/>
</dbReference>
<dbReference type="PANTHER" id="PTHR42928:SF5">
    <property type="entry name" value="BLR1237 PROTEIN"/>
    <property type="match status" value="1"/>
</dbReference>
<dbReference type="STRING" id="1416806.CAL12_10625"/>
<comment type="similarity">
    <text evidence="1">Belongs to the UPF0065 (bug) family.</text>
</comment>
<feature type="chain" id="PRO_5012529369" evidence="2">
    <location>
        <begin position="28"/>
        <end position="331"/>
    </location>
</feature>
<evidence type="ECO:0000256" key="1">
    <source>
        <dbReference type="ARBA" id="ARBA00006987"/>
    </source>
</evidence>
<dbReference type="InterPro" id="IPR005064">
    <property type="entry name" value="BUG"/>
</dbReference>
<organism evidence="3 4">
    <name type="scientific">Bordetella genomosp. 8</name>
    <dbReference type="NCBI Taxonomy" id="1416806"/>
    <lineage>
        <taxon>Bacteria</taxon>
        <taxon>Pseudomonadati</taxon>
        <taxon>Pseudomonadota</taxon>
        <taxon>Betaproteobacteria</taxon>
        <taxon>Burkholderiales</taxon>
        <taxon>Alcaligenaceae</taxon>
        <taxon>Bordetella</taxon>
    </lineage>
</organism>
<dbReference type="KEGG" id="bgv:CAL12_10625"/>
<name>A0A1W6YJM9_9BORD</name>
<gene>
    <name evidence="3" type="ORF">CAL12_10625</name>
</gene>